<dbReference type="Proteomes" id="UP000735302">
    <property type="component" value="Unassembled WGS sequence"/>
</dbReference>
<sequence length="127" mass="13234">MLRTPGRITLFKMAVLSLEVPPLAWPECGVRAVKNTPEFIVVVSFCFSIGGSREGGKARGKMKEGQKQNVNASPQQGDLGLLGPPAGQGAGGGTRARDKRVPADLRADSLATVPPTPTEVGNVEVGL</sequence>
<feature type="compositionally biased region" description="Low complexity" evidence="1">
    <location>
        <begin position="74"/>
        <end position="85"/>
    </location>
</feature>
<evidence type="ECO:0000313" key="4">
    <source>
        <dbReference type="Proteomes" id="UP000735302"/>
    </source>
</evidence>
<accession>A0AAV3Y0T6</accession>
<reference evidence="3 4" key="1">
    <citation type="journal article" date="2021" name="Elife">
        <title>Chloroplast acquisition without the gene transfer in kleptoplastic sea slugs, Plakobranchus ocellatus.</title>
        <authorList>
            <person name="Maeda T."/>
            <person name="Takahashi S."/>
            <person name="Yoshida T."/>
            <person name="Shimamura S."/>
            <person name="Takaki Y."/>
            <person name="Nagai Y."/>
            <person name="Toyoda A."/>
            <person name="Suzuki Y."/>
            <person name="Arimoto A."/>
            <person name="Ishii H."/>
            <person name="Satoh N."/>
            <person name="Nishiyama T."/>
            <person name="Hasebe M."/>
            <person name="Maruyama T."/>
            <person name="Minagawa J."/>
            <person name="Obokata J."/>
            <person name="Shigenobu S."/>
        </authorList>
    </citation>
    <scope>NUCLEOTIDE SEQUENCE [LARGE SCALE GENOMIC DNA]</scope>
</reference>
<dbReference type="AlphaFoldDB" id="A0AAV3Y0T6"/>
<evidence type="ECO:0000256" key="2">
    <source>
        <dbReference type="SAM" id="SignalP"/>
    </source>
</evidence>
<proteinExistence type="predicted"/>
<dbReference type="EMBL" id="BLXT01000311">
    <property type="protein sequence ID" value="GFN75940.1"/>
    <property type="molecule type" value="Genomic_DNA"/>
</dbReference>
<comment type="caution">
    <text evidence="3">The sequence shown here is derived from an EMBL/GenBank/DDBJ whole genome shotgun (WGS) entry which is preliminary data.</text>
</comment>
<protein>
    <submittedName>
        <fullName evidence="3">Uncharacterized protein</fullName>
    </submittedName>
</protein>
<name>A0AAV3Y0T6_9GAST</name>
<feature type="signal peptide" evidence="2">
    <location>
        <begin position="1"/>
        <end position="26"/>
    </location>
</feature>
<organism evidence="3 4">
    <name type="scientific">Plakobranchus ocellatus</name>
    <dbReference type="NCBI Taxonomy" id="259542"/>
    <lineage>
        <taxon>Eukaryota</taxon>
        <taxon>Metazoa</taxon>
        <taxon>Spiralia</taxon>
        <taxon>Lophotrochozoa</taxon>
        <taxon>Mollusca</taxon>
        <taxon>Gastropoda</taxon>
        <taxon>Heterobranchia</taxon>
        <taxon>Euthyneura</taxon>
        <taxon>Panpulmonata</taxon>
        <taxon>Sacoglossa</taxon>
        <taxon>Placobranchoidea</taxon>
        <taxon>Plakobranchidae</taxon>
        <taxon>Plakobranchus</taxon>
    </lineage>
</organism>
<keyword evidence="2" id="KW-0732">Signal</keyword>
<feature type="chain" id="PRO_5043875929" evidence="2">
    <location>
        <begin position="27"/>
        <end position="127"/>
    </location>
</feature>
<evidence type="ECO:0000256" key="1">
    <source>
        <dbReference type="SAM" id="MobiDB-lite"/>
    </source>
</evidence>
<keyword evidence="4" id="KW-1185">Reference proteome</keyword>
<evidence type="ECO:0000313" key="3">
    <source>
        <dbReference type="EMBL" id="GFN75940.1"/>
    </source>
</evidence>
<feature type="region of interest" description="Disordered" evidence="1">
    <location>
        <begin position="52"/>
        <end position="127"/>
    </location>
</feature>
<gene>
    <name evidence="3" type="ORF">PoB_000244600</name>
</gene>
<feature type="compositionally biased region" description="Basic and acidic residues" evidence="1">
    <location>
        <begin position="95"/>
        <end position="107"/>
    </location>
</feature>
<feature type="compositionally biased region" description="Basic and acidic residues" evidence="1">
    <location>
        <begin position="54"/>
        <end position="66"/>
    </location>
</feature>